<protein>
    <recommendedName>
        <fullName evidence="14">Plastoquinol terminal oxidase</fullName>
    </recommendedName>
</protein>
<dbReference type="PATRIC" id="fig|1173022.3.peg.2717"/>
<evidence type="ECO:0000256" key="7">
    <source>
        <dbReference type="ARBA" id="ARBA00022982"/>
    </source>
</evidence>
<dbReference type="GO" id="GO:0016020">
    <property type="term" value="C:membrane"/>
    <property type="evidence" value="ECO:0007669"/>
    <property type="project" value="UniProtKB-SubCell"/>
</dbReference>
<accession>K9W0Q9</accession>
<evidence type="ECO:0000256" key="9">
    <source>
        <dbReference type="ARBA" id="ARBA00023002"/>
    </source>
</evidence>
<name>K9W0Q9_9CYAN</name>
<keyword evidence="9" id="KW-0560">Oxidoreductase</keyword>
<keyword evidence="6" id="KW-0479">Metal-binding</keyword>
<dbReference type="PANTHER" id="PTHR31803:SF10">
    <property type="entry name" value="UBIQUINOL OXIDASE 4, CHLOROPLASTIC_CHROMOPLASTIC"/>
    <property type="match status" value="1"/>
</dbReference>
<dbReference type="EMBL" id="CP003620">
    <property type="protein sequence ID" value="AFZ13379.1"/>
    <property type="molecule type" value="Genomic_DNA"/>
</dbReference>
<dbReference type="InterPro" id="IPR038659">
    <property type="entry name" value="AOX_sf"/>
</dbReference>
<organism evidence="12 13">
    <name type="scientific">Crinalium epipsammum PCC 9333</name>
    <dbReference type="NCBI Taxonomy" id="1173022"/>
    <lineage>
        <taxon>Bacteria</taxon>
        <taxon>Bacillati</taxon>
        <taxon>Cyanobacteriota</taxon>
        <taxon>Cyanophyceae</taxon>
        <taxon>Gomontiellales</taxon>
        <taxon>Gomontiellaceae</taxon>
        <taxon>Crinalium</taxon>
    </lineage>
</organism>
<dbReference type="GO" id="GO:0009916">
    <property type="term" value="F:alternative oxidase activity"/>
    <property type="evidence" value="ECO:0007669"/>
    <property type="project" value="InterPro"/>
</dbReference>
<evidence type="ECO:0000256" key="4">
    <source>
        <dbReference type="ARBA" id="ARBA00022660"/>
    </source>
</evidence>
<dbReference type="PANTHER" id="PTHR31803">
    <property type="entry name" value="ALTERNATIVE OXIDASE"/>
    <property type="match status" value="1"/>
</dbReference>
<keyword evidence="8" id="KW-1133">Transmembrane helix</keyword>
<keyword evidence="13" id="KW-1185">Reference proteome</keyword>
<dbReference type="STRING" id="1173022.Cri9333_2513"/>
<dbReference type="Gene3D" id="1.20.1260.140">
    <property type="entry name" value="Alternative oxidase"/>
    <property type="match status" value="1"/>
</dbReference>
<dbReference type="eggNOG" id="COG2941">
    <property type="taxonomic scope" value="Bacteria"/>
</dbReference>
<evidence type="ECO:0008006" key="14">
    <source>
        <dbReference type="Google" id="ProtNLM"/>
    </source>
</evidence>
<keyword evidence="11" id="KW-0472">Membrane</keyword>
<evidence type="ECO:0000256" key="3">
    <source>
        <dbReference type="ARBA" id="ARBA00022448"/>
    </source>
</evidence>
<dbReference type="GO" id="GO:0010230">
    <property type="term" value="P:alternative respiration"/>
    <property type="evidence" value="ECO:0007669"/>
    <property type="project" value="TreeGrafter"/>
</dbReference>
<evidence type="ECO:0000256" key="8">
    <source>
        <dbReference type="ARBA" id="ARBA00022989"/>
    </source>
</evidence>
<keyword evidence="4" id="KW-0679">Respiratory chain</keyword>
<dbReference type="HOGENOM" id="CLU_057018_1_0_3"/>
<dbReference type="Proteomes" id="UP000010472">
    <property type="component" value="Chromosome"/>
</dbReference>
<comment type="cofactor">
    <cofactor evidence="1">
        <name>Fe cation</name>
        <dbReference type="ChEBI" id="CHEBI:24875"/>
    </cofactor>
</comment>
<evidence type="ECO:0000256" key="11">
    <source>
        <dbReference type="ARBA" id="ARBA00023136"/>
    </source>
</evidence>
<evidence type="ECO:0000256" key="1">
    <source>
        <dbReference type="ARBA" id="ARBA00001962"/>
    </source>
</evidence>
<keyword evidence="10" id="KW-0408">Iron</keyword>
<reference evidence="12 13" key="1">
    <citation type="submission" date="2012-06" db="EMBL/GenBank/DDBJ databases">
        <title>Finished chromosome of genome of Crinalium epipsammum PCC 9333.</title>
        <authorList>
            <consortium name="US DOE Joint Genome Institute"/>
            <person name="Gugger M."/>
            <person name="Coursin T."/>
            <person name="Rippka R."/>
            <person name="Tandeau De Marsac N."/>
            <person name="Huntemann M."/>
            <person name="Wei C.-L."/>
            <person name="Han J."/>
            <person name="Detter J.C."/>
            <person name="Han C."/>
            <person name="Tapia R."/>
            <person name="Davenport K."/>
            <person name="Daligault H."/>
            <person name="Erkkila T."/>
            <person name="Gu W."/>
            <person name="Munk A.C.C."/>
            <person name="Teshima H."/>
            <person name="Xu Y."/>
            <person name="Chain P."/>
            <person name="Chen A."/>
            <person name="Krypides N."/>
            <person name="Mavromatis K."/>
            <person name="Markowitz V."/>
            <person name="Szeto E."/>
            <person name="Ivanova N."/>
            <person name="Mikhailova N."/>
            <person name="Ovchinnikova G."/>
            <person name="Pagani I."/>
            <person name="Pati A."/>
            <person name="Goodwin L."/>
            <person name="Peters L."/>
            <person name="Pitluck S."/>
            <person name="Woyke T."/>
            <person name="Kerfeld C."/>
        </authorList>
    </citation>
    <scope>NUCLEOTIDE SEQUENCE [LARGE SCALE GENOMIC DNA]</scope>
    <source>
        <strain evidence="12 13">PCC 9333</strain>
    </source>
</reference>
<keyword evidence="5" id="KW-0812">Transmembrane</keyword>
<evidence type="ECO:0000256" key="6">
    <source>
        <dbReference type="ARBA" id="ARBA00022723"/>
    </source>
</evidence>
<evidence type="ECO:0000256" key="2">
    <source>
        <dbReference type="ARBA" id="ARBA00004370"/>
    </source>
</evidence>
<comment type="subcellular location">
    <subcellularLocation>
        <location evidence="2">Membrane</location>
    </subcellularLocation>
</comment>
<evidence type="ECO:0000256" key="10">
    <source>
        <dbReference type="ARBA" id="ARBA00023004"/>
    </source>
</evidence>
<dbReference type="Pfam" id="PF01786">
    <property type="entry name" value="AOX"/>
    <property type="match status" value="1"/>
</dbReference>
<gene>
    <name evidence="12" type="ORF">Cri9333_2513</name>
</gene>
<proteinExistence type="predicted"/>
<sequence>MLQFLVSILEFCLSRLYKDRFYPRFYVLETVSRVPYFAFLSVLHLYESLGLWHQADWIKIHFAESWNELHHLRIVEALGGGEYWLDRLFAHIGVFAYYWILVLPEERRPKIENLYDVFVEIRNDEMAHIHTMIACQRPDAKEQLKSPHSRDTLKKADC</sequence>
<dbReference type="OrthoDB" id="454587at2"/>
<dbReference type="GO" id="GO:0046872">
    <property type="term" value="F:metal ion binding"/>
    <property type="evidence" value="ECO:0007669"/>
    <property type="project" value="UniProtKB-KW"/>
</dbReference>
<keyword evidence="7" id="KW-0249">Electron transport</keyword>
<evidence type="ECO:0000313" key="13">
    <source>
        <dbReference type="Proteomes" id="UP000010472"/>
    </source>
</evidence>
<keyword evidence="3" id="KW-0813">Transport</keyword>
<dbReference type="AlphaFoldDB" id="K9W0Q9"/>
<evidence type="ECO:0000256" key="5">
    <source>
        <dbReference type="ARBA" id="ARBA00022692"/>
    </source>
</evidence>
<dbReference type="RefSeq" id="WP_015203493.1">
    <property type="nucleotide sequence ID" value="NC_019753.1"/>
</dbReference>
<dbReference type="InterPro" id="IPR002680">
    <property type="entry name" value="AOX"/>
</dbReference>
<evidence type="ECO:0000313" key="12">
    <source>
        <dbReference type="EMBL" id="AFZ13379.1"/>
    </source>
</evidence>
<dbReference type="GO" id="GO:0016117">
    <property type="term" value="P:carotenoid biosynthetic process"/>
    <property type="evidence" value="ECO:0007669"/>
    <property type="project" value="TreeGrafter"/>
</dbReference>
<dbReference type="KEGG" id="cep:Cri9333_2513"/>